<feature type="domain" description="NADP-dependent oxidoreductase" evidence="1">
    <location>
        <begin position="1"/>
        <end position="81"/>
    </location>
</feature>
<evidence type="ECO:0000313" key="2">
    <source>
        <dbReference type="EMBL" id="WAH43955.1"/>
    </source>
</evidence>
<organism evidence="2 3">
    <name type="scientific">Alicyclobacillus fastidiosus</name>
    <dbReference type="NCBI Taxonomy" id="392011"/>
    <lineage>
        <taxon>Bacteria</taxon>
        <taxon>Bacillati</taxon>
        <taxon>Bacillota</taxon>
        <taxon>Bacilli</taxon>
        <taxon>Bacillales</taxon>
        <taxon>Alicyclobacillaceae</taxon>
        <taxon>Alicyclobacillus</taxon>
    </lineage>
</organism>
<dbReference type="Gene3D" id="3.20.20.100">
    <property type="entry name" value="NADP-dependent oxidoreductase domain"/>
    <property type="match status" value="1"/>
</dbReference>
<dbReference type="InterPro" id="IPR036812">
    <property type="entry name" value="NAD(P)_OxRdtase_dom_sf"/>
</dbReference>
<proteinExistence type="predicted"/>
<evidence type="ECO:0000259" key="1">
    <source>
        <dbReference type="Pfam" id="PF00248"/>
    </source>
</evidence>
<dbReference type="Pfam" id="PF00248">
    <property type="entry name" value="Aldo_ket_red"/>
    <property type="match status" value="1"/>
</dbReference>
<sequence length="108" mass="12287">MTYSSIAKGILYGVYHLGDEPRKLKEDDFRKVRRLFFPDHMEKETELVHAVKGVADIHNVMPSELAIAWLLHQAGVTSAIWYAEHRAFAAKYKGGRHPVGRRPNPSFG</sequence>
<gene>
    <name evidence="2" type="ORF">NZD89_11530</name>
</gene>
<dbReference type="Proteomes" id="UP001164761">
    <property type="component" value="Chromosome"/>
</dbReference>
<reference evidence="2" key="1">
    <citation type="submission" date="2022-08" db="EMBL/GenBank/DDBJ databases">
        <title>Alicyclobacillus fastidiosus DSM 17978, complete genome.</title>
        <authorList>
            <person name="Wang Q."/>
            <person name="Cai R."/>
            <person name="Wang Z."/>
        </authorList>
    </citation>
    <scope>NUCLEOTIDE SEQUENCE</scope>
    <source>
        <strain evidence="2">DSM 17978</strain>
    </source>
</reference>
<dbReference type="SUPFAM" id="SSF51430">
    <property type="entry name" value="NAD(P)-linked oxidoreductase"/>
    <property type="match status" value="1"/>
</dbReference>
<dbReference type="EMBL" id="CP104067">
    <property type="protein sequence ID" value="WAH43955.1"/>
    <property type="molecule type" value="Genomic_DNA"/>
</dbReference>
<protein>
    <submittedName>
        <fullName evidence="2">Aldo/keto reductase</fullName>
    </submittedName>
</protein>
<name>A0ABY6ZPU8_9BACL</name>
<evidence type="ECO:0000313" key="3">
    <source>
        <dbReference type="Proteomes" id="UP001164761"/>
    </source>
</evidence>
<keyword evidence="3" id="KW-1185">Reference proteome</keyword>
<dbReference type="RefSeq" id="WP_268007860.1">
    <property type="nucleotide sequence ID" value="NZ_BSUT01000001.1"/>
</dbReference>
<accession>A0ABY6ZPU8</accession>
<dbReference type="InterPro" id="IPR023210">
    <property type="entry name" value="NADP_OxRdtase_dom"/>
</dbReference>